<proteinExistence type="predicted"/>
<evidence type="ECO:0000313" key="3">
    <source>
        <dbReference type="Proteomes" id="UP000682733"/>
    </source>
</evidence>
<comment type="caution">
    <text evidence="2">The sequence shown here is derived from an EMBL/GenBank/DDBJ whole genome shotgun (WGS) entry which is preliminary data.</text>
</comment>
<organism evidence="2 3">
    <name type="scientific">Didymodactylos carnosus</name>
    <dbReference type="NCBI Taxonomy" id="1234261"/>
    <lineage>
        <taxon>Eukaryota</taxon>
        <taxon>Metazoa</taxon>
        <taxon>Spiralia</taxon>
        <taxon>Gnathifera</taxon>
        <taxon>Rotifera</taxon>
        <taxon>Eurotatoria</taxon>
        <taxon>Bdelloidea</taxon>
        <taxon>Philodinida</taxon>
        <taxon>Philodinidae</taxon>
        <taxon>Didymodactylos</taxon>
    </lineage>
</organism>
<feature type="non-terminal residue" evidence="2">
    <location>
        <position position="152"/>
    </location>
</feature>
<gene>
    <name evidence="1" type="ORF">OVA965_LOCUS45888</name>
    <name evidence="2" type="ORF">TMI583_LOCUS49853</name>
</gene>
<evidence type="ECO:0000313" key="2">
    <source>
        <dbReference type="EMBL" id="CAF4558354.1"/>
    </source>
</evidence>
<sequence>ILPYLVYKLSYDDHINKNEDNYNALLLFIRLFIKTIAFSHSANENLSRYYDYCDKNKTTKLDMVEAQIGLLTIFNLINDQLQYDHFRKMESNDLLPIFEHKYEINFEEFKLFLVDILTEYVRFEYFHNSDSDNKQNYITNNESLAKFLYAVQ</sequence>
<name>A0A8S2YHA7_9BILA</name>
<dbReference type="SUPFAM" id="SSF47473">
    <property type="entry name" value="EF-hand"/>
    <property type="match status" value="1"/>
</dbReference>
<dbReference type="InterPro" id="IPR011992">
    <property type="entry name" value="EF-hand-dom_pair"/>
</dbReference>
<dbReference type="Proteomes" id="UP000682733">
    <property type="component" value="Unassembled WGS sequence"/>
</dbReference>
<evidence type="ECO:0000313" key="1">
    <source>
        <dbReference type="EMBL" id="CAF1675900.1"/>
    </source>
</evidence>
<protein>
    <submittedName>
        <fullName evidence="2">Uncharacterized protein</fullName>
    </submittedName>
</protein>
<reference evidence="2" key="1">
    <citation type="submission" date="2021-02" db="EMBL/GenBank/DDBJ databases">
        <authorList>
            <person name="Nowell W R."/>
        </authorList>
    </citation>
    <scope>NUCLEOTIDE SEQUENCE</scope>
</reference>
<feature type="non-terminal residue" evidence="2">
    <location>
        <position position="1"/>
    </location>
</feature>
<dbReference type="EMBL" id="CAJNOK010076979">
    <property type="protein sequence ID" value="CAF1675900.1"/>
    <property type="molecule type" value="Genomic_DNA"/>
</dbReference>
<accession>A0A8S2YHA7</accession>
<dbReference type="Proteomes" id="UP000677228">
    <property type="component" value="Unassembled WGS sequence"/>
</dbReference>
<dbReference type="AlphaFoldDB" id="A0A8S2YHA7"/>
<dbReference type="EMBL" id="CAJOBA010112731">
    <property type="protein sequence ID" value="CAF4558354.1"/>
    <property type="molecule type" value="Genomic_DNA"/>
</dbReference>